<gene>
    <name evidence="1" type="ORF">APHCRT_0925</name>
</gene>
<reference evidence="1 2" key="1">
    <citation type="submission" date="2015-01" db="EMBL/GenBank/DDBJ databases">
        <title>Genome Sequencing of Rickettsiales.</title>
        <authorList>
            <person name="Daugherty S.C."/>
            <person name="Su Q."/>
            <person name="Abolude K."/>
            <person name="Beier-Sexton M."/>
            <person name="Carlyon J.A."/>
            <person name="Carter R."/>
            <person name="Day N.P."/>
            <person name="Dumler S.J."/>
            <person name="Dyachenko V."/>
            <person name="Godinez A."/>
            <person name="Kurtti T.J."/>
            <person name="Lichay M."/>
            <person name="Mullins K.E."/>
            <person name="Ott S."/>
            <person name="Pappas-Brown V."/>
            <person name="Paris D.H."/>
            <person name="Patel P."/>
            <person name="Richards A.L."/>
            <person name="Sadzewicz L."/>
            <person name="Sears K."/>
            <person name="Seidman D."/>
            <person name="Sengamalay N."/>
            <person name="Stenos J."/>
            <person name="Tallon L.J."/>
            <person name="Vincent G."/>
            <person name="Fraser C.M."/>
            <person name="Munderloh U."/>
            <person name="Dunning-Hotopp J.C."/>
        </authorList>
    </citation>
    <scope>NUCLEOTIDE SEQUENCE [LARGE SCALE GENOMIC DNA]</scope>
    <source>
        <strain evidence="1 2">CRT53-1</strain>
    </source>
</reference>
<accession>A0A0F3Q2R4</accession>
<dbReference type="AlphaFoldDB" id="A0A0F3Q2R4"/>
<name>A0A0F3Q2R4_ANAPH</name>
<evidence type="ECO:0000313" key="1">
    <source>
        <dbReference type="EMBL" id="KJV85734.1"/>
    </source>
</evidence>
<organism evidence="1 2">
    <name type="scientific">Anaplasma phagocytophilum str. CRT53-1</name>
    <dbReference type="NCBI Taxonomy" id="1359157"/>
    <lineage>
        <taxon>Bacteria</taxon>
        <taxon>Pseudomonadati</taxon>
        <taxon>Pseudomonadota</taxon>
        <taxon>Alphaproteobacteria</taxon>
        <taxon>Rickettsiales</taxon>
        <taxon>Anaplasmataceae</taxon>
        <taxon>Anaplasma</taxon>
        <taxon>phagocytophilum group</taxon>
    </lineage>
</organism>
<dbReference type="PATRIC" id="fig|1359157.3.peg.701"/>
<evidence type="ECO:0000313" key="2">
    <source>
        <dbReference type="Proteomes" id="UP000033722"/>
    </source>
</evidence>
<sequence length="47" mass="5485">MKLDIHLLFCIFGMYFLSRMLRDFLWVGCGFSQYSCSIAARSLPMQS</sequence>
<dbReference type="EMBL" id="LAOD01000021">
    <property type="protein sequence ID" value="KJV85734.1"/>
    <property type="molecule type" value="Genomic_DNA"/>
</dbReference>
<protein>
    <submittedName>
        <fullName evidence="1">Uncharacterized protein</fullName>
    </submittedName>
</protein>
<comment type="caution">
    <text evidence="1">The sequence shown here is derived from an EMBL/GenBank/DDBJ whole genome shotgun (WGS) entry which is preliminary data.</text>
</comment>
<dbReference type="Proteomes" id="UP000033722">
    <property type="component" value="Unassembled WGS sequence"/>
</dbReference>
<proteinExistence type="predicted"/>